<accession>A0A0K9Q5A7</accession>
<evidence type="ECO:0000256" key="3">
    <source>
        <dbReference type="ARBA" id="ARBA00022692"/>
    </source>
</evidence>
<evidence type="ECO:0000256" key="4">
    <source>
        <dbReference type="ARBA" id="ARBA00022989"/>
    </source>
</evidence>
<evidence type="ECO:0000256" key="5">
    <source>
        <dbReference type="ARBA" id="ARBA00023136"/>
    </source>
</evidence>
<dbReference type="STRING" id="29655.A0A0K9Q5A7"/>
<proteinExistence type="inferred from homology"/>
<dbReference type="Proteomes" id="UP000036987">
    <property type="component" value="Unassembled WGS sequence"/>
</dbReference>
<dbReference type="InterPro" id="IPR029454">
    <property type="entry name" value="ODR-4-like"/>
</dbReference>
<dbReference type="Pfam" id="PF14778">
    <property type="entry name" value="ODR4-like"/>
    <property type="match status" value="1"/>
</dbReference>
<comment type="subcellular location">
    <subcellularLocation>
        <location evidence="1">Membrane</location>
    </subcellularLocation>
</comment>
<organism evidence="8 9">
    <name type="scientific">Zostera marina</name>
    <name type="common">Eelgrass</name>
    <dbReference type="NCBI Taxonomy" id="29655"/>
    <lineage>
        <taxon>Eukaryota</taxon>
        <taxon>Viridiplantae</taxon>
        <taxon>Streptophyta</taxon>
        <taxon>Embryophyta</taxon>
        <taxon>Tracheophyta</taxon>
        <taxon>Spermatophyta</taxon>
        <taxon>Magnoliopsida</taxon>
        <taxon>Liliopsida</taxon>
        <taxon>Zosteraceae</taxon>
        <taxon>Zostera</taxon>
    </lineage>
</organism>
<evidence type="ECO:0000256" key="2">
    <source>
        <dbReference type="ARBA" id="ARBA00010131"/>
    </source>
</evidence>
<evidence type="ECO:0000256" key="7">
    <source>
        <dbReference type="SAM" id="Phobius"/>
    </source>
</evidence>
<keyword evidence="5 7" id="KW-0472">Membrane</keyword>
<feature type="compositionally biased region" description="Low complexity" evidence="6">
    <location>
        <begin position="70"/>
        <end position="81"/>
    </location>
</feature>
<feature type="transmembrane region" description="Helical" evidence="7">
    <location>
        <begin position="458"/>
        <end position="478"/>
    </location>
</feature>
<evidence type="ECO:0000313" key="9">
    <source>
        <dbReference type="Proteomes" id="UP000036987"/>
    </source>
</evidence>
<keyword evidence="3 7" id="KW-0812">Transmembrane</keyword>
<feature type="region of interest" description="Disordered" evidence="6">
    <location>
        <begin position="45"/>
        <end position="83"/>
    </location>
</feature>
<evidence type="ECO:0008006" key="10">
    <source>
        <dbReference type="Google" id="ProtNLM"/>
    </source>
</evidence>
<dbReference type="OMA" id="FNEPPRR"/>
<protein>
    <recommendedName>
        <fullName evidence="10">Protein odr-4 homolog</fullName>
    </recommendedName>
</protein>
<gene>
    <name evidence="8" type="ORF">ZOSMA_111G00420</name>
</gene>
<keyword evidence="4 7" id="KW-1133">Transmembrane helix</keyword>
<dbReference type="PANTHER" id="PTHR33966:SF1">
    <property type="entry name" value="PROTEIN ODR-4 HOMOLOG"/>
    <property type="match status" value="1"/>
</dbReference>
<dbReference type="AlphaFoldDB" id="A0A0K9Q5A7"/>
<comment type="similarity">
    <text evidence="2">Belongs to the ODR-4 family.</text>
</comment>
<evidence type="ECO:0000256" key="1">
    <source>
        <dbReference type="ARBA" id="ARBA00004370"/>
    </source>
</evidence>
<reference evidence="9" key="1">
    <citation type="journal article" date="2016" name="Nature">
        <title>The genome of the seagrass Zostera marina reveals angiosperm adaptation to the sea.</title>
        <authorList>
            <person name="Olsen J.L."/>
            <person name="Rouze P."/>
            <person name="Verhelst B."/>
            <person name="Lin Y.-C."/>
            <person name="Bayer T."/>
            <person name="Collen J."/>
            <person name="Dattolo E."/>
            <person name="De Paoli E."/>
            <person name="Dittami S."/>
            <person name="Maumus F."/>
            <person name="Michel G."/>
            <person name="Kersting A."/>
            <person name="Lauritano C."/>
            <person name="Lohaus R."/>
            <person name="Toepel M."/>
            <person name="Tonon T."/>
            <person name="Vanneste K."/>
            <person name="Amirebrahimi M."/>
            <person name="Brakel J."/>
            <person name="Bostroem C."/>
            <person name="Chovatia M."/>
            <person name="Grimwood J."/>
            <person name="Jenkins J.W."/>
            <person name="Jueterbock A."/>
            <person name="Mraz A."/>
            <person name="Stam W.T."/>
            <person name="Tice H."/>
            <person name="Bornberg-Bauer E."/>
            <person name="Green P.J."/>
            <person name="Pearson G.A."/>
            <person name="Procaccini G."/>
            <person name="Duarte C.M."/>
            <person name="Schmutz J."/>
            <person name="Reusch T.B.H."/>
            <person name="Van de Peer Y."/>
        </authorList>
    </citation>
    <scope>NUCLEOTIDE SEQUENCE [LARGE SCALE GENOMIC DNA]</scope>
    <source>
        <strain evidence="9">cv. Finnish</strain>
    </source>
</reference>
<dbReference type="EMBL" id="LFYR01000129">
    <property type="protein sequence ID" value="KMZ75692.1"/>
    <property type="molecule type" value="Genomic_DNA"/>
</dbReference>
<sequence>MLRSVVGEETQLKATEDRLLRRDTEIGVIIGKVLDHRAFVYTLVPTPPTDSGQSPCRIVTNNKKSKNDKGSSSGSKSTLNSPPLTVDMEWVGEHARQVSRMLLGGMNVVGIYILASQDSFKASTPILCQTIKSVAISNQNRHQDQQLLLHISNQNPRRWICRICSLSSTNTTSNLHPCDFKMAKLLPSLNSFTSTYNFQFRLPIFSEPHNPCTFKDAIQSAITFLAEELKLSKALIDGNLVTEDMQFNTEGAHEVELLSPFMNEPPELGKSSEVYGHVIFSGTVRALAYLGSRTSMSQVISDIKTDIITSLQCRLDIISEEIEGDAGLPLTDVEKESNNISVDKSESQLILCEMRKPCSILFPKRVFIPLLSNVFICDYLKQLETFEDVKDHCKEMWSMEVPAKSKMLELEKEANDVIGKSLWNWDVCDSASAAHRSTTVADCGNGNKNDYRSRHLNLNILAITICIVLLSAFTAWVIKYFKKA</sequence>
<evidence type="ECO:0000313" key="8">
    <source>
        <dbReference type="EMBL" id="KMZ75692.1"/>
    </source>
</evidence>
<dbReference type="GO" id="GO:0016020">
    <property type="term" value="C:membrane"/>
    <property type="evidence" value="ECO:0007669"/>
    <property type="project" value="UniProtKB-SubCell"/>
</dbReference>
<name>A0A0K9Q5A7_ZOSMR</name>
<evidence type="ECO:0000256" key="6">
    <source>
        <dbReference type="SAM" id="MobiDB-lite"/>
    </source>
</evidence>
<dbReference type="OrthoDB" id="21458at2759"/>
<comment type="caution">
    <text evidence="8">The sequence shown here is derived from an EMBL/GenBank/DDBJ whole genome shotgun (WGS) entry which is preliminary data.</text>
</comment>
<dbReference type="GO" id="GO:0008104">
    <property type="term" value="P:intracellular protein localization"/>
    <property type="evidence" value="ECO:0000318"/>
    <property type="project" value="GO_Central"/>
</dbReference>
<dbReference type="PANTHER" id="PTHR33966">
    <property type="entry name" value="PROTEIN ODR-4 HOMOLOG"/>
    <property type="match status" value="1"/>
</dbReference>
<keyword evidence="9" id="KW-1185">Reference proteome</keyword>